<dbReference type="InterPro" id="IPR036864">
    <property type="entry name" value="Zn2-C6_fun-type_DNA-bd_sf"/>
</dbReference>
<accession>A0A7C8R2A6</accession>
<evidence type="ECO:0000256" key="1">
    <source>
        <dbReference type="ARBA" id="ARBA00023242"/>
    </source>
</evidence>
<dbReference type="SUPFAM" id="SSF57701">
    <property type="entry name" value="Zn2/Cys6 DNA-binding domain"/>
    <property type="match status" value="1"/>
</dbReference>
<gene>
    <name evidence="4" type="ORF">TWF970_010666</name>
</gene>
<dbReference type="EMBL" id="JAABOJ010000070">
    <property type="protein sequence ID" value="KAF3271039.1"/>
    <property type="molecule type" value="Genomic_DNA"/>
</dbReference>
<feature type="region of interest" description="Disordered" evidence="2">
    <location>
        <begin position="1"/>
        <end position="33"/>
    </location>
</feature>
<proteinExistence type="predicted"/>
<reference evidence="4 5" key="1">
    <citation type="submission" date="2020-01" db="EMBL/GenBank/DDBJ databases">
        <authorList>
            <person name="Palmer J.M."/>
        </authorList>
    </citation>
    <scope>NUCLEOTIDE SEQUENCE [LARGE SCALE GENOMIC DNA]</scope>
    <source>
        <strain evidence="4 5">TWF970</strain>
    </source>
</reference>
<feature type="domain" description="Zn(2)-C6 fungal-type" evidence="3">
    <location>
        <begin position="68"/>
        <end position="104"/>
    </location>
</feature>
<evidence type="ECO:0000313" key="5">
    <source>
        <dbReference type="Proteomes" id="UP000474640"/>
    </source>
</evidence>
<evidence type="ECO:0000259" key="3">
    <source>
        <dbReference type="PROSITE" id="PS50048"/>
    </source>
</evidence>
<organism evidence="4 5">
    <name type="scientific">Orbilia oligospora</name>
    <name type="common">Nematode-trapping fungus</name>
    <name type="synonym">Arthrobotrys oligospora</name>
    <dbReference type="NCBI Taxonomy" id="2813651"/>
    <lineage>
        <taxon>Eukaryota</taxon>
        <taxon>Fungi</taxon>
        <taxon>Dikarya</taxon>
        <taxon>Ascomycota</taxon>
        <taxon>Pezizomycotina</taxon>
        <taxon>Orbiliomycetes</taxon>
        <taxon>Orbiliales</taxon>
        <taxon>Orbiliaceae</taxon>
        <taxon>Orbilia</taxon>
    </lineage>
</organism>
<evidence type="ECO:0000256" key="2">
    <source>
        <dbReference type="SAM" id="MobiDB-lite"/>
    </source>
</evidence>
<dbReference type="GO" id="GO:0008270">
    <property type="term" value="F:zinc ion binding"/>
    <property type="evidence" value="ECO:0007669"/>
    <property type="project" value="InterPro"/>
</dbReference>
<dbReference type="Gene3D" id="4.10.240.10">
    <property type="entry name" value="Zn(2)-C6 fungal-type DNA-binding domain"/>
    <property type="match status" value="1"/>
</dbReference>
<comment type="caution">
    <text evidence="4">The sequence shown here is derived from an EMBL/GenBank/DDBJ whole genome shotgun (WGS) entry which is preliminary data.</text>
</comment>
<dbReference type="InterPro" id="IPR001138">
    <property type="entry name" value="Zn2Cys6_DnaBD"/>
</dbReference>
<dbReference type="AlphaFoldDB" id="A0A7C8R2A6"/>
<dbReference type="PROSITE" id="PS50048">
    <property type="entry name" value="ZN2_CY6_FUNGAL_2"/>
    <property type="match status" value="1"/>
</dbReference>
<sequence length="516" mass="55013">MNINRNSYPPGYGQPPLSQQRQGPTAGYPARKIPYWNPQLRGDSVNDISMELGSQGPSSTLRKRVNVACARCRKRKIRCSGDPGDNSGCQNCRTAGIALGQCQFLRVQCEQLAINEHTHAGSYDRFGQQLYVGSLTAAHYACLSAPPVANGDASFESQLQIQRATEASYASMPSLHPSRSLPDIAKRKQILSQSPEESGLALLARNAEAVSNLPTAVTYALATGSAAETLAAVATPAFAHWSSSTMAEGLRAAADDNPVNDSMYFDTGTYATNPVPQIVSNVGLIPTSNVRSNSLPSGYGYNHLANIPSGASHMTLALHSGKNSQISQTLPNEKCETITTQVDVPYTIGFADGNGEARFSRIGAQALSSSSVDTYSVPSPSSRGSYKPHLDLDAMSISKSMHEVRDSGQPRSSLGGMPSNMFFMTQAKRGTSVLSSSQENNSRGANPPVIIERRDLMSPPAIPVSRPVPAQATMMRVPTNLPSTAGCRSSVGSPKYIHDSINFTDSAFARPMKASH</sequence>
<dbReference type="Proteomes" id="UP000474640">
    <property type="component" value="Unassembled WGS sequence"/>
</dbReference>
<dbReference type="SMART" id="SM00066">
    <property type="entry name" value="GAL4"/>
    <property type="match status" value="1"/>
</dbReference>
<evidence type="ECO:0000313" key="4">
    <source>
        <dbReference type="EMBL" id="KAF3271039.1"/>
    </source>
</evidence>
<protein>
    <recommendedName>
        <fullName evidence="3">Zn(2)-C6 fungal-type domain-containing protein</fullName>
    </recommendedName>
</protein>
<dbReference type="CDD" id="cd00067">
    <property type="entry name" value="GAL4"/>
    <property type="match status" value="1"/>
</dbReference>
<dbReference type="GO" id="GO:0000981">
    <property type="term" value="F:DNA-binding transcription factor activity, RNA polymerase II-specific"/>
    <property type="evidence" value="ECO:0007669"/>
    <property type="project" value="InterPro"/>
</dbReference>
<dbReference type="OrthoDB" id="5394557at2759"/>
<name>A0A7C8R2A6_ORBOL</name>
<keyword evidence="1" id="KW-0539">Nucleus</keyword>